<feature type="region of interest" description="Disordered" evidence="1">
    <location>
        <begin position="39"/>
        <end position="68"/>
    </location>
</feature>
<organism evidence="2 3">
    <name type="scientific">Aspergillus candidus</name>
    <dbReference type="NCBI Taxonomy" id="41067"/>
    <lineage>
        <taxon>Eukaryota</taxon>
        <taxon>Fungi</taxon>
        <taxon>Dikarya</taxon>
        <taxon>Ascomycota</taxon>
        <taxon>Pezizomycotina</taxon>
        <taxon>Eurotiomycetes</taxon>
        <taxon>Eurotiomycetidae</taxon>
        <taxon>Eurotiales</taxon>
        <taxon>Aspergillaceae</taxon>
        <taxon>Aspergillus</taxon>
        <taxon>Aspergillus subgen. Circumdati</taxon>
    </lineage>
</organism>
<dbReference type="STRING" id="41067.A0A2I2F8W6"/>
<sequence>MCQECVPGLAVDGYDCDSDLDLDSDGECACPHDHKAHKPEYENEHQRKQQHKHEHEPASIANQEETGPIQEVKFPSDPFFTRLINAAHQNKDGIIINDSTRGLKLNYSQFLHDVQMLRLKIQTAIPSSLLDATGSFKDGAGFVAVLAEIQYPFFVASLAILSMGGVIVPMGHAPEAEQVLAIVEESKAVALVFDPTQADVSSAISEENESLIQLPIDISQAQQNSEEHGHFRFVTASAGDLAFSANRPALLLYGGNGEPNTLTRQSFYDQATGGSNSATAEMSDAMMLCMLICLSSGPAP</sequence>
<name>A0A2I2F8W6_ASPCN</name>
<protein>
    <submittedName>
        <fullName evidence="2">Uncharacterized protein</fullName>
    </submittedName>
</protein>
<feature type="compositionally biased region" description="Basic and acidic residues" evidence="1">
    <location>
        <begin position="39"/>
        <end position="57"/>
    </location>
</feature>
<evidence type="ECO:0000313" key="2">
    <source>
        <dbReference type="EMBL" id="PLB37070.1"/>
    </source>
</evidence>
<proteinExistence type="predicted"/>
<dbReference type="Proteomes" id="UP000234585">
    <property type="component" value="Unassembled WGS sequence"/>
</dbReference>
<gene>
    <name evidence="2" type="ORF">BDW47DRAFT_126748</name>
</gene>
<evidence type="ECO:0000256" key="1">
    <source>
        <dbReference type="SAM" id="MobiDB-lite"/>
    </source>
</evidence>
<keyword evidence="3" id="KW-1185">Reference proteome</keyword>
<dbReference type="AlphaFoldDB" id="A0A2I2F8W6"/>
<dbReference type="EMBL" id="KZ559146">
    <property type="protein sequence ID" value="PLB37070.1"/>
    <property type="molecule type" value="Genomic_DNA"/>
</dbReference>
<dbReference type="GeneID" id="36523762"/>
<reference evidence="2 3" key="1">
    <citation type="submission" date="2017-12" db="EMBL/GenBank/DDBJ databases">
        <authorList>
            <consortium name="DOE Joint Genome Institute"/>
            <person name="Haridas S."/>
            <person name="Kjaerbolling I."/>
            <person name="Vesth T.C."/>
            <person name="Frisvad J.C."/>
            <person name="Nybo J.L."/>
            <person name="Theobald S."/>
            <person name="Kuo A."/>
            <person name="Bowyer P."/>
            <person name="Matsuda Y."/>
            <person name="Mondo S."/>
            <person name="Lyhne E.K."/>
            <person name="Kogle M.E."/>
            <person name="Clum A."/>
            <person name="Lipzen A."/>
            <person name="Salamov A."/>
            <person name="Ngan C.Y."/>
            <person name="Daum C."/>
            <person name="Chiniquy J."/>
            <person name="Barry K."/>
            <person name="LaButti K."/>
            <person name="Simmons B.A."/>
            <person name="Magnuson J.K."/>
            <person name="Mortensen U.H."/>
            <person name="Larsen T.O."/>
            <person name="Grigoriev I.V."/>
            <person name="Baker S.E."/>
            <person name="Andersen M.R."/>
            <person name="Nordberg H.P."/>
            <person name="Cantor M.N."/>
            <person name="Hua S.X."/>
        </authorList>
    </citation>
    <scope>NUCLEOTIDE SEQUENCE [LARGE SCALE GENOMIC DNA]</scope>
    <source>
        <strain evidence="2 3">CBS 102.13</strain>
    </source>
</reference>
<evidence type="ECO:0000313" key="3">
    <source>
        <dbReference type="Proteomes" id="UP000234585"/>
    </source>
</evidence>
<dbReference type="OrthoDB" id="6614653at2759"/>
<dbReference type="RefSeq" id="XP_024671082.1">
    <property type="nucleotide sequence ID" value="XM_024816602.1"/>
</dbReference>
<dbReference type="InterPro" id="IPR042099">
    <property type="entry name" value="ANL_N_sf"/>
</dbReference>
<dbReference type="SUPFAM" id="SSF56801">
    <property type="entry name" value="Acetyl-CoA synthetase-like"/>
    <property type="match status" value="1"/>
</dbReference>
<dbReference type="Gene3D" id="3.40.50.12780">
    <property type="entry name" value="N-terminal domain of ligase-like"/>
    <property type="match status" value="1"/>
</dbReference>
<accession>A0A2I2F8W6</accession>